<organism evidence="4">
    <name type="scientific">marine sediment metagenome</name>
    <dbReference type="NCBI Taxonomy" id="412755"/>
    <lineage>
        <taxon>unclassified sequences</taxon>
        <taxon>metagenomes</taxon>
        <taxon>ecological metagenomes</taxon>
    </lineage>
</organism>
<keyword evidence="1" id="KW-0949">S-adenosyl-L-methionine</keyword>
<evidence type="ECO:0000256" key="2">
    <source>
        <dbReference type="ARBA" id="ARBA00033753"/>
    </source>
</evidence>
<comment type="caution">
    <text evidence="4">The sequence shown here is derived from an EMBL/GenBank/DDBJ whole genome shotgun (WGS) entry which is preliminary data.</text>
</comment>
<gene>
    <name evidence="4" type="ORF">S12H4_23644</name>
</gene>
<proteinExistence type="inferred from homology"/>
<evidence type="ECO:0000313" key="4">
    <source>
        <dbReference type="EMBL" id="GAI72927.1"/>
    </source>
</evidence>
<feature type="domain" description="TsaA-like" evidence="3">
    <location>
        <begin position="35"/>
        <end position="84"/>
    </location>
</feature>
<dbReference type="Gene3D" id="2.40.30.70">
    <property type="entry name" value="YaeB-like"/>
    <property type="match status" value="1"/>
</dbReference>
<protein>
    <recommendedName>
        <fullName evidence="3">TsaA-like domain-containing protein</fullName>
    </recommendedName>
</protein>
<dbReference type="EMBL" id="BARW01012612">
    <property type="protein sequence ID" value="GAI72927.1"/>
    <property type="molecule type" value="Genomic_DNA"/>
</dbReference>
<dbReference type="InterPro" id="IPR036414">
    <property type="entry name" value="YaeB_N_sf"/>
</dbReference>
<accession>X1QWI8</accession>
<dbReference type="PROSITE" id="PS51668">
    <property type="entry name" value="TSAA_2"/>
    <property type="match status" value="1"/>
</dbReference>
<dbReference type="AlphaFoldDB" id="X1QWI8"/>
<reference evidence="4" key="1">
    <citation type="journal article" date="2014" name="Front. Microbiol.">
        <title>High frequency of phylogenetically diverse reductive dehalogenase-homologous genes in deep subseafloor sedimentary metagenomes.</title>
        <authorList>
            <person name="Kawai M."/>
            <person name="Futagami T."/>
            <person name="Toyoda A."/>
            <person name="Takaki Y."/>
            <person name="Nishi S."/>
            <person name="Hori S."/>
            <person name="Arai W."/>
            <person name="Tsubouchi T."/>
            <person name="Morono Y."/>
            <person name="Uchiyama I."/>
            <person name="Ito T."/>
            <person name="Fujiyama A."/>
            <person name="Inagaki F."/>
            <person name="Takami H."/>
        </authorList>
    </citation>
    <scope>NUCLEOTIDE SEQUENCE</scope>
    <source>
        <strain evidence="4">Expedition CK06-06</strain>
    </source>
</reference>
<name>X1QWI8_9ZZZZ</name>
<dbReference type="InterPro" id="IPR036413">
    <property type="entry name" value="YaeB-like_sf"/>
</dbReference>
<feature type="non-terminal residue" evidence="4">
    <location>
        <position position="84"/>
    </location>
</feature>
<evidence type="ECO:0000259" key="3">
    <source>
        <dbReference type="PROSITE" id="PS51668"/>
    </source>
</evidence>
<comment type="similarity">
    <text evidence="2">Belongs to the tRNA methyltransferase O family.</text>
</comment>
<dbReference type="InterPro" id="IPR023370">
    <property type="entry name" value="TrmO-like_N"/>
</dbReference>
<dbReference type="SUPFAM" id="SSF118196">
    <property type="entry name" value="YaeB-like"/>
    <property type="match status" value="1"/>
</dbReference>
<evidence type="ECO:0000256" key="1">
    <source>
        <dbReference type="ARBA" id="ARBA00022691"/>
    </source>
</evidence>
<sequence length="84" mass="9762">MFACLKQSRNSLVLLLILSFYPCIKAQTTQKQIRYTPIGTFYSDYTPKTGAPRQGILMPEGKGKIKIFKEYQSALKMLDWFEYI</sequence>